<dbReference type="PANTHER" id="PTHR34538">
    <property type="entry name" value="EXPRESSED PROTEIN"/>
    <property type="match status" value="1"/>
</dbReference>
<sequence length="75" mass="9023">MGWKYCRSLFFRTRATLKKVVVKNDREKKLKFQYDPSSYALNFDDGMRKEADHQIIGSCDEMNSTWVYVLWVKSY</sequence>
<accession>A0AA41SJV3</accession>
<name>A0AA41SJV3_PAPNU</name>
<evidence type="ECO:0000313" key="1">
    <source>
        <dbReference type="EMBL" id="MCL7038022.1"/>
    </source>
</evidence>
<reference evidence="1" key="1">
    <citation type="submission" date="2022-03" db="EMBL/GenBank/DDBJ databases">
        <title>A functionally conserved STORR gene fusion in Papaver species that diverged 16.8 million years ago.</title>
        <authorList>
            <person name="Catania T."/>
        </authorList>
    </citation>
    <scope>NUCLEOTIDE SEQUENCE</scope>
    <source>
        <strain evidence="1">S-191538</strain>
    </source>
</reference>
<evidence type="ECO:0000313" key="2">
    <source>
        <dbReference type="Proteomes" id="UP001177140"/>
    </source>
</evidence>
<organism evidence="1 2">
    <name type="scientific">Papaver nudicaule</name>
    <name type="common">Iceland poppy</name>
    <dbReference type="NCBI Taxonomy" id="74823"/>
    <lineage>
        <taxon>Eukaryota</taxon>
        <taxon>Viridiplantae</taxon>
        <taxon>Streptophyta</taxon>
        <taxon>Embryophyta</taxon>
        <taxon>Tracheophyta</taxon>
        <taxon>Spermatophyta</taxon>
        <taxon>Magnoliopsida</taxon>
        <taxon>Ranunculales</taxon>
        <taxon>Papaveraceae</taxon>
        <taxon>Papaveroideae</taxon>
        <taxon>Papaver</taxon>
    </lineage>
</organism>
<dbReference type="AlphaFoldDB" id="A0AA41SJV3"/>
<protein>
    <submittedName>
        <fullName evidence="1">Uncharacterized protein</fullName>
    </submittedName>
</protein>
<dbReference type="Proteomes" id="UP001177140">
    <property type="component" value="Unassembled WGS sequence"/>
</dbReference>
<proteinExistence type="predicted"/>
<gene>
    <name evidence="1" type="ORF">MKW94_005694</name>
</gene>
<comment type="caution">
    <text evidence="1">The sequence shown here is derived from an EMBL/GenBank/DDBJ whole genome shotgun (WGS) entry which is preliminary data.</text>
</comment>
<keyword evidence="2" id="KW-1185">Reference proteome</keyword>
<dbReference type="EMBL" id="JAJJMA010185800">
    <property type="protein sequence ID" value="MCL7038022.1"/>
    <property type="molecule type" value="Genomic_DNA"/>
</dbReference>
<dbReference type="PANTHER" id="PTHR34538:SF10">
    <property type="entry name" value="GENOME ASSEMBLY, CHROMOSOME: A06"/>
    <property type="match status" value="1"/>
</dbReference>